<gene>
    <name evidence="6" type="primary">rsmI</name>
    <name evidence="8" type="ordered locus">Jden_1963</name>
</gene>
<keyword evidence="5 6" id="KW-0949">S-adenosyl-L-methionine</keyword>
<comment type="subcellular location">
    <subcellularLocation>
        <location evidence="6">Cytoplasm</location>
    </subcellularLocation>
</comment>
<dbReference type="EC" id="2.1.1.198" evidence="6"/>
<sequence length="278" mass="29587">MTARLILAATPIGNTDDASPRLRELLATAPVIAAEDTRKLRDLTTRLGLTVTGTVVAHHEHNETHTADQLLDHVDSGLDVVVVTDAGMPVVSDPGYRIVERALERGIVVTAVPGPSAVVTALAVAGLPTDRFTFEGFVPRKPAERRKTFAALAAEQRTMVFFEATHRVAASLDDAAAAFGPTRRAALCRELTKTYEEVVRAPLGELASRAAQDRFKGEIVLVVAGAEKGGQVSFDDALAVARERVAAGERTKDAASAVAKETGVSRRELYEGLIAEKS</sequence>
<evidence type="ECO:0000256" key="1">
    <source>
        <dbReference type="ARBA" id="ARBA00022490"/>
    </source>
</evidence>
<dbReference type="HOGENOM" id="CLU_044779_0_0_11"/>
<dbReference type="InterPro" id="IPR014776">
    <property type="entry name" value="4pyrrole_Mease_sub2"/>
</dbReference>
<keyword evidence="1 6" id="KW-0963">Cytoplasm</keyword>
<dbReference type="CDD" id="cd11648">
    <property type="entry name" value="RsmI"/>
    <property type="match status" value="1"/>
</dbReference>
<name>C7R0D8_JONDD</name>
<dbReference type="GO" id="GO:0070677">
    <property type="term" value="F:rRNA (cytosine-2'-O-)-methyltransferase activity"/>
    <property type="evidence" value="ECO:0007669"/>
    <property type="project" value="UniProtKB-UniRule"/>
</dbReference>
<keyword evidence="2 6" id="KW-0698">rRNA processing</keyword>
<evidence type="ECO:0000256" key="3">
    <source>
        <dbReference type="ARBA" id="ARBA00022603"/>
    </source>
</evidence>
<evidence type="ECO:0000256" key="5">
    <source>
        <dbReference type="ARBA" id="ARBA00022691"/>
    </source>
</evidence>
<dbReference type="STRING" id="471856.Jden_1963"/>
<dbReference type="InterPro" id="IPR014777">
    <property type="entry name" value="4pyrrole_Mease_sub1"/>
</dbReference>
<evidence type="ECO:0000256" key="2">
    <source>
        <dbReference type="ARBA" id="ARBA00022552"/>
    </source>
</evidence>
<dbReference type="OrthoDB" id="9809084at2"/>
<dbReference type="Pfam" id="PF00590">
    <property type="entry name" value="TP_methylase"/>
    <property type="match status" value="1"/>
</dbReference>
<evidence type="ECO:0000259" key="7">
    <source>
        <dbReference type="Pfam" id="PF00590"/>
    </source>
</evidence>
<dbReference type="GO" id="GO:0005737">
    <property type="term" value="C:cytoplasm"/>
    <property type="evidence" value="ECO:0007669"/>
    <property type="project" value="UniProtKB-SubCell"/>
</dbReference>
<dbReference type="NCBIfam" id="TIGR00096">
    <property type="entry name" value="16S rRNA (cytidine(1402)-2'-O)-methyltransferase"/>
    <property type="match status" value="1"/>
</dbReference>
<reference evidence="8 9" key="1">
    <citation type="journal article" date="2009" name="Stand. Genomic Sci.">
        <title>Complete genome sequence of Jonesia denitrificans type strain (Prevot 55134).</title>
        <authorList>
            <person name="Pukall R."/>
            <person name="Gehrich-Schroter G."/>
            <person name="Lapidus A."/>
            <person name="Nolan M."/>
            <person name="Glavina Del Rio T."/>
            <person name="Lucas S."/>
            <person name="Chen F."/>
            <person name="Tice H."/>
            <person name="Pitluck S."/>
            <person name="Cheng J.F."/>
            <person name="Copeland A."/>
            <person name="Saunders E."/>
            <person name="Brettin T."/>
            <person name="Detter J.C."/>
            <person name="Bruce D."/>
            <person name="Goodwin L."/>
            <person name="Pati A."/>
            <person name="Ivanova N."/>
            <person name="Mavromatis K."/>
            <person name="Ovchinnikova G."/>
            <person name="Chen A."/>
            <person name="Palaniappan K."/>
            <person name="Land M."/>
            <person name="Hauser L."/>
            <person name="Chang Y.J."/>
            <person name="Jeffries C.D."/>
            <person name="Chain P."/>
            <person name="Goker M."/>
            <person name="Bristow J."/>
            <person name="Eisen J.A."/>
            <person name="Markowitz V."/>
            <person name="Hugenholtz P."/>
            <person name="Kyrpides N.C."/>
            <person name="Klenk H.P."/>
            <person name="Han C."/>
        </authorList>
    </citation>
    <scope>NUCLEOTIDE SEQUENCE [LARGE SCALE GENOMIC DNA]</scope>
    <source>
        <strain evidence="9">ATCC 14870 / DSM 20603 / BCRC 15368 / CIP 55.134 / JCM 11481 / NBRC 15587 / NCTC 10816 / Prevot 55134</strain>
    </source>
</reference>
<organism evidence="8 9">
    <name type="scientific">Jonesia denitrificans (strain ATCC 14870 / DSM 20603 / BCRC 15368 / CIP 55.134 / JCM 11481 / NBRC 15587 / NCTC 10816 / Prevot 55134)</name>
    <name type="common">Listeria denitrificans</name>
    <dbReference type="NCBI Taxonomy" id="471856"/>
    <lineage>
        <taxon>Bacteria</taxon>
        <taxon>Bacillati</taxon>
        <taxon>Actinomycetota</taxon>
        <taxon>Actinomycetes</taxon>
        <taxon>Micrococcales</taxon>
        <taxon>Jonesiaceae</taxon>
        <taxon>Jonesia</taxon>
    </lineage>
</organism>
<dbReference type="AlphaFoldDB" id="C7R0D8"/>
<dbReference type="RefSeq" id="WP_015772230.1">
    <property type="nucleotide sequence ID" value="NC_013174.1"/>
</dbReference>
<keyword evidence="4 6" id="KW-0808">Transferase</keyword>
<dbReference type="Gene3D" id="3.30.950.10">
    <property type="entry name" value="Methyltransferase, Cobalt-precorrin-4 Transmethylase, Domain 2"/>
    <property type="match status" value="1"/>
</dbReference>
<feature type="domain" description="Tetrapyrrole methylase" evidence="7">
    <location>
        <begin position="4"/>
        <end position="207"/>
    </location>
</feature>
<dbReference type="PIRSF" id="PIRSF005917">
    <property type="entry name" value="MTase_YraL"/>
    <property type="match status" value="1"/>
</dbReference>
<dbReference type="FunFam" id="3.40.1010.10:FF:000007">
    <property type="entry name" value="Ribosomal RNA small subunit methyltransferase I"/>
    <property type="match status" value="1"/>
</dbReference>
<evidence type="ECO:0000256" key="6">
    <source>
        <dbReference type="HAMAP-Rule" id="MF_01877"/>
    </source>
</evidence>
<dbReference type="InterPro" id="IPR000878">
    <property type="entry name" value="4pyrrol_Mease"/>
</dbReference>
<accession>C7R0D8</accession>
<dbReference type="InterPro" id="IPR008189">
    <property type="entry name" value="rRNA_ssu_MeTfrase_I"/>
</dbReference>
<dbReference type="PANTHER" id="PTHR46111">
    <property type="entry name" value="RIBOSOMAL RNA SMALL SUBUNIT METHYLTRANSFERASE I"/>
    <property type="match status" value="1"/>
</dbReference>
<keyword evidence="3 6" id="KW-0489">Methyltransferase</keyword>
<dbReference type="Proteomes" id="UP000000628">
    <property type="component" value="Chromosome"/>
</dbReference>
<dbReference type="eggNOG" id="COG0313">
    <property type="taxonomic scope" value="Bacteria"/>
</dbReference>
<dbReference type="Gene3D" id="3.40.1010.10">
    <property type="entry name" value="Cobalt-precorrin-4 Transmethylase, Domain 1"/>
    <property type="match status" value="1"/>
</dbReference>
<evidence type="ECO:0000256" key="4">
    <source>
        <dbReference type="ARBA" id="ARBA00022679"/>
    </source>
</evidence>
<dbReference type="KEGG" id="jde:Jden_1963"/>
<protein>
    <recommendedName>
        <fullName evidence="6">Ribosomal RNA small subunit methyltransferase I</fullName>
        <ecNumber evidence="6">2.1.1.198</ecNumber>
    </recommendedName>
    <alternativeName>
        <fullName evidence="6">16S rRNA 2'-O-ribose C1402 methyltransferase</fullName>
    </alternativeName>
    <alternativeName>
        <fullName evidence="6">rRNA (cytidine-2'-O-)-methyltransferase RsmI</fullName>
    </alternativeName>
</protein>
<dbReference type="EMBL" id="CP001706">
    <property type="protein sequence ID" value="ACV09602.1"/>
    <property type="molecule type" value="Genomic_DNA"/>
</dbReference>
<proteinExistence type="inferred from homology"/>
<dbReference type="FunFam" id="3.30.950.10:FF:000002">
    <property type="entry name" value="Ribosomal RNA small subunit methyltransferase I"/>
    <property type="match status" value="1"/>
</dbReference>
<evidence type="ECO:0000313" key="8">
    <source>
        <dbReference type="EMBL" id="ACV09602.1"/>
    </source>
</evidence>
<comment type="catalytic activity">
    <reaction evidence="6">
        <text>cytidine(1402) in 16S rRNA + S-adenosyl-L-methionine = 2'-O-methylcytidine(1402) in 16S rRNA + S-adenosyl-L-homocysteine + H(+)</text>
        <dbReference type="Rhea" id="RHEA:42924"/>
        <dbReference type="Rhea" id="RHEA-COMP:10285"/>
        <dbReference type="Rhea" id="RHEA-COMP:10286"/>
        <dbReference type="ChEBI" id="CHEBI:15378"/>
        <dbReference type="ChEBI" id="CHEBI:57856"/>
        <dbReference type="ChEBI" id="CHEBI:59789"/>
        <dbReference type="ChEBI" id="CHEBI:74495"/>
        <dbReference type="ChEBI" id="CHEBI:82748"/>
        <dbReference type="EC" id="2.1.1.198"/>
    </reaction>
</comment>
<dbReference type="SUPFAM" id="SSF53790">
    <property type="entry name" value="Tetrapyrrole methylase"/>
    <property type="match status" value="1"/>
</dbReference>
<comment type="function">
    <text evidence="6">Catalyzes the 2'-O-methylation of the ribose of cytidine 1402 (C1402) in 16S rRNA.</text>
</comment>
<dbReference type="HAMAP" id="MF_01877">
    <property type="entry name" value="16SrRNA_methyltr_I"/>
    <property type="match status" value="1"/>
</dbReference>
<dbReference type="InterPro" id="IPR035996">
    <property type="entry name" value="4pyrrol_Methylase_sf"/>
</dbReference>
<comment type="similarity">
    <text evidence="6">Belongs to the methyltransferase superfamily. RsmI family.</text>
</comment>
<evidence type="ECO:0000313" key="9">
    <source>
        <dbReference type="Proteomes" id="UP000000628"/>
    </source>
</evidence>
<dbReference type="PANTHER" id="PTHR46111:SF1">
    <property type="entry name" value="RIBOSOMAL RNA SMALL SUBUNIT METHYLTRANSFERASE I"/>
    <property type="match status" value="1"/>
</dbReference>
<keyword evidence="9" id="KW-1185">Reference proteome</keyword>